<keyword evidence="5 14" id="KW-0812">Transmembrane</keyword>
<name>A0A4Z2G4B2_9TELE</name>
<feature type="domain" description="Sec20 C-terminal" evidence="15">
    <location>
        <begin position="91"/>
        <end position="181"/>
    </location>
</feature>
<gene>
    <name evidence="16" type="primary">BNIP1_1</name>
    <name evidence="16" type="ORF">EYF80_041858</name>
</gene>
<dbReference type="Proteomes" id="UP000314294">
    <property type="component" value="Unassembled WGS sequence"/>
</dbReference>
<comment type="caution">
    <text evidence="16">The sequence shown here is derived from an EMBL/GenBank/DDBJ whole genome shotgun (WGS) entry which is preliminary data.</text>
</comment>
<evidence type="ECO:0000256" key="11">
    <source>
        <dbReference type="ARBA" id="ARBA00023065"/>
    </source>
</evidence>
<proteinExistence type="inferred from homology"/>
<dbReference type="GO" id="GO:0006890">
    <property type="term" value="P:retrograde vesicle-mediated transport, Golgi to endoplasmic reticulum"/>
    <property type="evidence" value="ECO:0007669"/>
    <property type="project" value="InterPro"/>
</dbReference>
<evidence type="ECO:0000256" key="2">
    <source>
        <dbReference type="ARBA" id="ARBA00004163"/>
    </source>
</evidence>
<dbReference type="GO" id="GO:0005789">
    <property type="term" value="C:endoplasmic reticulum membrane"/>
    <property type="evidence" value="ECO:0007669"/>
    <property type="project" value="UniProtKB-SubCell"/>
</dbReference>
<evidence type="ECO:0000256" key="7">
    <source>
        <dbReference type="ARBA" id="ARBA00022824"/>
    </source>
</evidence>
<dbReference type="AlphaFoldDB" id="A0A4Z2G4B2"/>
<reference evidence="16 17" key="1">
    <citation type="submission" date="2019-03" db="EMBL/GenBank/DDBJ databases">
        <title>First draft genome of Liparis tanakae, snailfish: a comprehensive survey of snailfish specific genes.</title>
        <authorList>
            <person name="Kim W."/>
            <person name="Song I."/>
            <person name="Jeong J.-H."/>
            <person name="Kim D."/>
            <person name="Kim S."/>
            <person name="Ryu S."/>
            <person name="Song J.Y."/>
            <person name="Lee S.K."/>
        </authorList>
    </citation>
    <scope>NUCLEOTIDE SEQUENCE [LARGE SCALE GENOMIC DNA]</scope>
    <source>
        <tissue evidence="16">Muscle</tissue>
    </source>
</reference>
<keyword evidence="10" id="KW-0175">Coiled coil</keyword>
<evidence type="ECO:0000256" key="14">
    <source>
        <dbReference type="SAM" id="Phobius"/>
    </source>
</evidence>
<feature type="transmembrane region" description="Helical" evidence="14">
    <location>
        <begin position="35"/>
        <end position="58"/>
    </location>
</feature>
<feature type="transmembrane region" description="Helical" evidence="14">
    <location>
        <begin position="160"/>
        <end position="177"/>
    </location>
</feature>
<keyword evidence="8" id="KW-0931">ER-Golgi transport</keyword>
<dbReference type="Pfam" id="PF03908">
    <property type="entry name" value="Sec20"/>
    <property type="match status" value="1"/>
</dbReference>
<dbReference type="GO" id="GO:0046961">
    <property type="term" value="F:proton-transporting ATPase activity, rotational mechanism"/>
    <property type="evidence" value="ECO:0007669"/>
    <property type="project" value="InterPro"/>
</dbReference>
<dbReference type="Pfam" id="PF05493">
    <property type="entry name" value="ATP_synt_H"/>
    <property type="match status" value="1"/>
</dbReference>
<dbReference type="InterPro" id="IPR056173">
    <property type="entry name" value="Sec20_C"/>
</dbReference>
<evidence type="ECO:0000256" key="1">
    <source>
        <dbReference type="ARBA" id="ARBA00004141"/>
    </source>
</evidence>
<dbReference type="GO" id="GO:0031201">
    <property type="term" value="C:SNARE complex"/>
    <property type="evidence" value="ECO:0007669"/>
    <property type="project" value="TreeGrafter"/>
</dbReference>
<evidence type="ECO:0000256" key="4">
    <source>
        <dbReference type="ARBA" id="ARBA00022448"/>
    </source>
</evidence>
<feature type="transmembrane region" description="Helical" evidence="14">
    <location>
        <begin position="6"/>
        <end position="28"/>
    </location>
</feature>
<comment type="similarity">
    <text evidence="13">Belongs to the SEC20 family.</text>
</comment>
<dbReference type="InterPro" id="IPR005606">
    <property type="entry name" value="Sec20"/>
</dbReference>
<evidence type="ECO:0000256" key="6">
    <source>
        <dbReference type="ARBA" id="ARBA00022781"/>
    </source>
</evidence>
<evidence type="ECO:0000313" key="17">
    <source>
        <dbReference type="Proteomes" id="UP000314294"/>
    </source>
</evidence>
<accession>A0A4Z2G4B2</accession>
<comment type="similarity">
    <text evidence="3">Belongs to the V-ATPase e1/e2 subunit family.</text>
</comment>
<evidence type="ECO:0000256" key="3">
    <source>
        <dbReference type="ARBA" id="ARBA00008328"/>
    </source>
</evidence>
<dbReference type="GO" id="GO:0033179">
    <property type="term" value="C:proton-transporting V-type ATPase, V0 domain"/>
    <property type="evidence" value="ECO:0007669"/>
    <property type="project" value="InterPro"/>
</dbReference>
<evidence type="ECO:0000256" key="5">
    <source>
        <dbReference type="ARBA" id="ARBA00022692"/>
    </source>
</evidence>
<evidence type="ECO:0000256" key="8">
    <source>
        <dbReference type="ARBA" id="ARBA00022892"/>
    </source>
</evidence>
<sequence length="185" mass="20779">MVELGFVVAMSVVTLFWGIVGGVVPWFIPKGPNRGVVVTMLVLTAVCCYLFWLIAILAQLNPLMGPSLSNETIWYLNYHWQKVTKEDLGQTSSDITENLMSVGRMMAQQVQRSEEAVASLAASSRTIHESSEEFRAMTGTIQLGRKLLTKYNRRELTDKLLLLLALALFLATVLYILKKRLLPFL</sequence>
<keyword evidence="4" id="KW-0813">Transport</keyword>
<dbReference type="GO" id="GO:0005484">
    <property type="term" value="F:SNAP receptor activity"/>
    <property type="evidence" value="ECO:0007669"/>
    <property type="project" value="InterPro"/>
</dbReference>
<dbReference type="PANTHER" id="PTHR12825">
    <property type="entry name" value="BNIP1-RELATED"/>
    <property type="match status" value="1"/>
</dbReference>
<dbReference type="CDD" id="cd15865">
    <property type="entry name" value="SNARE_SEC20"/>
    <property type="match status" value="1"/>
</dbReference>
<evidence type="ECO:0000256" key="12">
    <source>
        <dbReference type="ARBA" id="ARBA00023136"/>
    </source>
</evidence>
<evidence type="ECO:0000259" key="15">
    <source>
        <dbReference type="Pfam" id="PF03908"/>
    </source>
</evidence>
<evidence type="ECO:0000256" key="13">
    <source>
        <dbReference type="ARBA" id="ARBA00037934"/>
    </source>
</evidence>
<organism evidence="16 17">
    <name type="scientific">Liparis tanakae</name>
    <name type="common">Tanaka's snailfish</name>
    <dbReference type="NCBI Taxonomy" id="230148"/>
    <lineage>
        <taxon>Eukaryota</taxon>
        <taxon>Metazoa</taxon>
        <taxon>Chordata</taxon>
        <taxon>Craniata</taxon>
        <taxon>Vertebrata</taxon>
        <taxon>Euteleostomi</taxon>
        <taxon>Actinopterygii</taxon>
        <taxon>Neopterygii</taxon>
        <taxon>Teleostei</taxon>
        <taxon>Neoteleostei</taxon>
        <taxon>Acanthomorphata</taxon>
        <taxon>Eupercaria</taxon>
        <taxon>Perciformes</taxon>
        <taxon>Cottioidei</taxon>
        <taxon>Cottales</taxon>
        <taxon>Liparidae</taxon>
        <taxon>Liparis</taxon>
    </lineage>
</organism>
<keyword evidence="17" id="KW-1185">Reference proteome</keyword>
<dbReference type="InterPro" id="IPR008389">
    <property type="entry name" value="ATPase_V0-cplx_e1/e2_su"/>
</dbReference>
<keyword evidence="12 14" id="KW-0472">Membrane</keyword>
<dbReference type="EMBL" id="SRLO01000719">
    <property type="protein sequence ID" value="TNN47915.1"/>
    <property type="molecule type" value="Genomic_DNA"/>
</dbReference>
<evidence type="ECO:0000256" key="9">
    <source>
        <dbReference type="ARBA" id="ARBA00022989"/>
    </source>
</evidence>
<keyword evidence="9 14" id="KW-1133">Transmembrane helix</keyword>
<keyword evidence="6" id="KW-0375">Hydrogen ion transport</keyword>
<dbReference type="PANTHER" id="PTHR12825:SF0">
    <property type="entry name" value="VESICLE TRANSPORT PROTEIN SEC20"/>
    <property type="match status" value="1"/>
</dbReference>
<protein>
    <submittedName>
        <fullName evidence="16">Vesicle transport protein SEC20</fullName>
    </submittedName>
</protein>
<keyword evidence="7" id="KW-0256">Endoplasmic reticulum</keyword>
<dbReference type="OrthoDB" id="1508846at2759"/>
<comment type="subcellular location">
    <subcellularLocation>
        <location evidence="2">Endoplasmic reticulum membrane</location>
        <topology evidence="2">Single-pass type IV membrane protein</topology>
    </subcellularLocation>
    <subcellularLocation>
        <location evidence="1">Membrane</location>
        <topology evidence="1">Multi-pass membrane protein</topology>
    </subcellularLocation>
</comment>
<evidence type="ECO:0000313" key="16">
    <source>
        <dbReference type="EMBL" id="TNN47915.1"/>
    </source>
</evidence>
<keyword evidence="11" id="KW-0406">Ion transport</keyword>
<evidence type="ECO:0000256" key="10">
    <source>
        <dbReference type="ARBA" id="ARBA00023054"/>
    </source>
</evidence>